<dbReference type="AlphaFoldDB" id="A0A9X3A7Y0"/>
<dbReference type="InterPro" id="IPR007349">
    <property type="entry name" value="DUF418"/>
</dbReference>
<feature type="transmembrane region" description="Helical" evidence="1">
    <location>
        <begin position="375"/>
        <end position="394"/>
    </location>
</feature>
<feature type="transmembrane region" description="Helical" evidence="1">
    <location>
        <begin position="128"/>
        <end position="147"/>
    </location>
</feature>
<feature type="transmembrane region" description="Helical" evidence="1">
    <location>
        <begin position="345"/>
        <end position="369"/>
    </location>
</feature>
<proteinExistence type="predicted"/>
<comment type="caution">
    <text evidence="3">The sequence shown here is derived from an EMBL/GenBank/DDBJ whole genome shotgun (WGS) entry which is preliminary data.</text>
</comment>
<dbReference type="Pfam" id="PF04235">
    <property type="entry name" value="DUF418"/>
    <property type="match status" value="1"/>
</dbReference>
<keyword evidence="1" id="KW-1133">Transmembrane helix</keyword>
<evidence type="ECO:0000259" key="2">
    <source>
        <dbReference type="Pfam" id="PF04235"/>
    </source>
</evidence>
<dbReference type="EMBL" id="JAOAMV010000003">
    <property type="protein sequence ID" value="MCT2558901.1"/>
    <property type="molecule type" value="Genomic_DNA"/>
</dbReference>
<feature type="transmembrane region" description="Helical" evidence="1">
    <location>
        <begin position="154"/>
        <end position="174"/>
    </location>
</feature>
<keyword evidence="4" id="KW-1185">Reference proteome</keyword>
<feature type="transmembrane region" description="Helical" evidence="1">
    <location>
        <begin position="311"/>
        <end position="333"/>
    </location>
</feature>
<keyword evidence="1" id="KW-0812">Transmembrane</keyword>
<feature type="transmembrane region" description="Helical" evidence="1">
    <location>
        <begin position="65"/>
        <end position="89"/>
    </location>
</feature>
<evidence type="ECO:0000256" key="1">
    <source>
        <dbReference type="SAM" id="Phobius"/>
    </source>
</evidence>
<dbReference type="PANTHER" id="PTHR30590">
    <property type="entry name" value="INNER MEMBRANE PROTEIN"/>
    <property type="match status" value="1"/>
</dbReference>
<dbReference type="Proteomes" id="UP001142648">
    <property type="component" value="Unassembled WGS sequence"/>
</dbReference>
<feature type="transmembrane region" description="Helical" evidence="1">
    <location>
        <begin position="101"/>
        <end position="122"/>
    </location>
</feature>
<sequence>MARPGAGAAVPVIGSDRLMSLDYTRGIAVMGILFANIIGMGQPYSAYAWPGGFLSPHDGLADGLWVAQFVLIDGKMRGLFTLLFGAGLVLFTDRARAKGGWVALALLRLFWLLVFGLLHYYLLWRGDILTLYALCGAIALVAVNWSWPQQLAAGLVAYLAGVVWNTVQIAPLWAANETVRGQLPEYAGVAEATEALIASDRADALREAAIAKNGTWLDHVVHVATVHRWEWVDQFVYYASEALPLMLIGMALYRMGLFDGRLDRRTQALWGWAGVFVGILLTLPLGLWVYFGGFTYTGTLLAQLGPMGLTRLPMILGLAALLGLSGSNPAGWFSSRVIAAGRAAFTNYVGTSLVMLLVFQGWALGLFGVLSREQLYLIAIAGCILMLLWSKPWLRRYRFGPLEWLWRCLTYRRLFALRR</sequence>
<dbReference type="RefSeq" id="WP_259961765.1">
    <property type="nucleotide sequence ID" value="NZ_JAOAMV010000003.1"/>
</dbReference>
<dbReference type="InterPro" id="IPR052529">
    <property type="entry name" value="Bact_Transport_Assoc"/>
</dbReference>
<name>A0A9X3A7Y0_9SPHN</name>
<evidence type="ECO:0000313" key="4">
    <source>
        <dbReference type="Proteomes" id="UP001142648"/>
    </source>
</evidence>
<dbReference type="PANTHER" id="PTHR30590:SF2">
    <property type="entry name" value="INNER MEMBRANE PROTEIN"/>
    <property type="match status" value="1"/>
</dbReference>
<protein>
    <submittedName>
        <fullName evidence="3">DUF418 domain-containing protein</fullName>
    </submittedName>
</protein>
<gene>
    <name evidence="3" type="ORF">N0B51_07905</name>
</gene>
<feature type="transmembrane region" description="Helical" evidence="1">
    <location>
        <begin position="235"/>
        <end position="257"/>
    </location>
</feature>
<feature type="transmembrane region" description="Helical" evidence="1">
    <location>
        <begin position="269"/>
        <end position="291"/>
    </location>
</feature>
<accession>A0A9X3A7Y0</accession>
<feature type="transmembrane region" description="Helical" evidence="1">
    <location>
        <begin position="27"/>
        <end position="45"/>
    </location>
</feature>
<keyword evidence="1" id="KW-0472">Membrane</keyword>
<evidence type="ECO:0000313" key="3">
    <source>
        <dbReference type="EMBL" id="MCT2558901.1"/>
    </source>
</evidence>
<organism evidence="3 4">
    <name type="scientific">Tsuneonella litorea</name>
    <dbReference type="NCBI Taxonomy" id="2976475"/>
    <lineage>
        <taxon>Bacteria</taxon>
        <taxon>Pseudomonadati</taxon>
        <taxon>Pseudomonadota</taxon>
        <taxon>Alphaproteobacteria</taxon>
        <taxon>Sphingomonadales</taxon>
        <taxon>Erythrobacteraceae</taxon>
        <taxon>Tsuneonella</taxon>
    </lineage>
</organism>
<feature type="domain" description="DUF418" evidence="2">
    <location>
        <begin position="252"/>
        <end position="412"/>
    </location>
</feature>
<reference evidence="3" key="1">
    <citation type="submission" date="2022-09" db="EMBL/GenBank/DDBJ databases">
        <title>The genome sequence of Tsuneonella sp. YG55.</title>
        <authorList>
            <person name="Liu Y."/>
        </authorList>
    </citation>
    <scope>NUCLEOTIDE SEQUENCE</scope>
    <source>
        <strain evidence="3">YG55</strain>
    </source>
</reference>